<dbReference type="InterPro" id="IPR000086">
    <property type="entry name" value="NUDIX_hydrolase_dom"/>
</dbReference>
<sequence>MVLHRGKPRTGGKSLGSSLREVKEETGITKLALYSSNTFDQIYSPGENSLYITPVFVSFIEENQDVRLNNEHSGYKWLSFEEAKEFVTLPGNRGSYLYRKELY</sequence>
<accession>A0A268F6I0</accession>
<dbReference type="KEGG" id="bcir:C2I06_07250"/>
<dbReference type="Gene3D" id="3.90.79.10">
    <property type="entry name" value="Nucleoside Triphosphate Pyrophosphohydrolase"/>
    <property type="match status" value="1"/>
</dbReference>
<dbReference type="Pfam" id="PF00293">
    <property type="entry name" value="NUDIX"/>
    <property type="match status" value="1"/>
</dbReference>
<dbReference type="SUPFAM" id="SSF55811">
    <property type="entry name" value="Nudix"/>
    <property type="match status" value="1"/>
</dbReference>
<protein>
    <submittedName>
        <fullName evidence="1">Uncharacterized protein</fullName>
    </submittedName>
</protein>
<proteinExistence type="predicted"/>
<evidence type="ECO:0000313" key="1">
    <source>
        <dbReference type="EMBL" id="PAD80978.1"/>
    </source>
</evidence>
<organism evidence="1 2">
    <name type="scientific">Niallia circulans</name>
    <name type="common">Bacillus circulans</name>
    <dbReference type="NCBI Taxonomy" id="1397"/>
    <lineage>
        <taxon>Bacteria</taxon>
        <taxon>Bacillati</taxon>
        <taxon>Bacillota</taxon>
        <taxon>Bacilli</taxon>
        <taxon>Bacillales</taxon>
        <taxon>Bacillaceae</taxon>
        <taxon>Niallia</taxon>
    </lineage>
</organism>
<dbReference type="Proteomes" id="UP000216961">
    <property type="component" value="Unassembled WGS sequence"/>
</dbReference>
<dbReference type="PROSITE" id="PS51462">
    <property type="entry name" value="NUDIX"/>
    <property type="match status" value="1"/>
</dbReference>
<dbReference type="EMBL" id="NPBQ01000134">
    <property type="protein sequence ID" value="PAD80978.1"/>
    <property type="molecule type" value="Genomic_DNA"/>
</dbReference>
<evidence type="ECO:0000313" key="2">
    <source>
        <dbReference type="Proteomes" id="UP000216961"/>
    </source>
</evidence>
<name>A0A268F6I0_NIACI</name>
<gene>
    <name evidence="1" type="ORF">CHH57_22230</name>
</gene>
<reference evidence="1 2" key="1">
    <citation type="submission" date="2017-07" db="EMBL/GenBank/DDBJ databases">
        <title>Isolation and whole genome analysis of endospore-forming bacteria from heroin.</title>
        <authorList>
            <person name="Kalinowski J."/>
            <person name="Ahrens B."/>
            <person name="Al-Dilaimi A."/>
            <person name="Winkler A."/>
            <person name="Wibberg D."/>
            <person name="Schleenbecker U."/>
            <person name="Ruckert C."/>
            <person name="Wolfel R."/>
            <person name="Grass G."/>
        </authorList>
    </citation>
    <scope>NUCLEOTIDE SEQUENCE [LARGE SCALE GENOMIC DNA]</scope>
    <source>
        <strain evidence="1 2">7521-2</strain>
    </source>
</reference>
<dbReference type="AlphaFoldDB" id="A0A268F6I0"/>
<comment type="caution">
    <text evidence="1">The sequence shown here is derived from an EMBL/GenBank/DDBJ whole genome shotgun (WGS) entry which is preliminary data.</text>
</comment>
<dbReference type="InterPro" id="IPR015797">
    <property type="entry name" value="NUDIX_hydrolase-like_dom_sf"/>
</dbReference>